<dbReference type="Gene3D" id="3.30.40.10">
    <property type="entry name" value="Zinc/RING finger domain, C3HC4 (zinc finger)"/>
    <property type="match status" value="1"/>
</dbReference>
<dbReference type="KEGG" id="pmrn:116950675"/>
<feature type="compositionally biased region" description="Gly residues" evidence="6">
    <location>
        <begin position="343"/>
        <end position="359"/>
    </location>
</feature>
<dbReference type="PROSITE" id="PS51038">
    <property type="entry name" value="BAH"/>
    <property type="match status" value="1"/>
</dbReference>
<dbReference type="InterPro" id="IPR013083">
    <property type="entry name" value="Znf_RING/FYVE/PHD"/>
</dbReference>
<keyword evidence="8" id="KW-1185">Reference proteome</keyword>
<dbReference type="PROSITE" id="PS01359">
    <property type="entry name" value="ZF_PHD_1"/>
    <property type="match status" value="1"/>
</dbReference>
<feature type="compositionally biased region" description="Low complexity" evidence="6">
    <location>
        <begin position="1250"/>
        <end position="1261"/>
    </location>
</feature>
<evidence type="ECO:0000313" key="8">
    <source>
        <dbReference type="Proteomes" id="UP001318040"/>
    </source>
</evidence>
<dbReference type="InterPro" id="IPR043319">
    <property type="entry name" value="PHD_ASH1L"/>
</dbReference>
<dbReference type="GO" id="GO:0008270">
    <property type="term" value="F:zinc ion binding"/>
    <property type="evidence" value="ECO:0007669"/>
    <property type="project" value="UniProtKB-KW"/>
</dbReference>
<feature type="compositionally biased region" description="Polar residues" evidence="6">
    <location>
        <begin position="1474"/>
        <end position="1494"/>
    </location>
</feature>
<feature type="compositionally biased region" description="Basic residues" evidence="6">
    <location>
        <begin position="1193"/>
        <end position="1228"/>
    </location>
</feature>
<evidence type="ECO:0000313" key="9">
    <source>
        <dbReference type="RefSeq" id="XP_032824518.1"/>
    </source>
</evidence>
<feature type="compositionally biased region" description="Gly residues" evidence="6">
    <location>
        <begin position="315"/>
        <end position="329"/>
    </location>
</feature>
<keyword evidence="4" id="KW-0862">Zinc</keyword>
<name>A0AAJ7TUT1_PETMA</name>
<feature type="compositionally biased region" description="Basic and acidic residues" evidence="6">
    <location>
        <begin position="1333"/>
        <end position="1355"/>
    </location>
</feature>
<dbReference type="GO" id="GO:0003682">
    <property type="term" value="F:chromatin binding"/>
    <property type="evidence" value="ECO:0007669"/>
    <property type="project" value="InterPro"/>
</dbReference>
<feature type="region of interest" description="Disordered" evidence="6">
    <location>
        <begin position="1168"/>
        <end position="1533"/>
    </location>
</feature>
<feature type="region of interest" description="Disordered" evidence="6">
    <location>
        <begin position="98"/>
        <end position="154"/>
    </location>
</feature>
<accession>A0AAJ7TUT1</accession>
<feature type="region of interest" description="Disordered" evidence="6">
    <location>
        <begin position="1083"/>
        <end position="1126"/>
    </location>
</feature>
<feature type="compositionally biased region" description="Basic and acidic residues" evidence="6">
    <location>
        <begin position="368"/>
        <end position="380"/>
    </location>
</feature>
<dbReference type="GO" id="GO:0005654">
    <property type="term" value="C:nucleoplasm"/>
    <property type="evidence" value="ECO:0007669"/>
    <property type="project" value="TreeGrafter"/>
</dbReference>
<dbReference type="PANTHER" id="PTHR46147:SF3">
    <property type="entry name" value="HISTONE-LYSINE N-METHYLTRANSFERASE ASH1"/>
    <property type="match status" value="1"/>
</dbReference>
<evidence type="ECO:0000256" key="6">
    <source>
        <dbReference type="SAM" id="MobiDB-lite"/>
    </source>
</evidence>
<dbReference type="GO" id="GO:0042800">
    <property type="term" value="F:histone H3K4 methyltransferase activity"/>
    <property type="evidence" value="ECO:0007669"/>
    <property type="project" value="TreeGrafter"/>
</dbReference>
<dbReference type="Pfam" id="PF20826">
    <property type="entry name" value="PHD_5"/>
    <property type="match status" value="1"/>
</dbReference>
<feature type="region of interest" description="Disordered" evidence="6">
    <location>
        <begin position="618"/>
        <end position="639"/>
    </location>
</feature>
<keyword evidence="3" id="KW-0863">Zinc-finger</keyword>
<evidence type="ECO:0000259" key="7">
    <source>
        <dbReference type="PROSITE" id="PS51038"/>
    </source>
</evidence>
<feature type="compositionally biased region" description="Basic and acidic residues" evidence="6">
    <location>
        <begin position="1905"/>
        <end position="1927"/>
    </location>
</feature>
<feature type="compositionally biased region" description="Basic and acidic residues" evidence="6">
    <location>
        <begin position="1285"/>
        <end position="1303"/>
    </location>
</feature>
<protein>
    <submittedName>
        <fullName evidence="9">Uncharacterized protein LOC116950675</fullName>
    </submittedName>
</protein>
<dbReference type="InterPro" id="IPR001025">
    <property type="entry name" value="BAH_dom"/>
</dbReference>
<feature type="compositionally biased region" description="Basic residues" evidence="6">
    <location>
        <begin position="1437"/>
        <end position="1448"/>
    </location>
</feature>
<feature type="compositionally biased region" description="Basic and acidic residues" evidence="6">
    <location>
        <begin position="395"/>
        <end position="406"/>
    </location>
</feature>
<feature type="compositionally biased region" description="Low complexity" evidence="6">
    <location>
        <begin position="1229"/>
        <end position="1242"/>
    </location>
</feature>
<organism evidence="8 9">
    <name type="scientific">Petromyzon marinus</name>
    <name type="common">Sea lamprey</name>
    <dbReference type="NCBI Taxonomy" id="7757"/>
    <lineage>
        <taxon>Eukaryota</taxon>
        <taxon>Metazoa</taxon>
        <taxon>Chordata</taxon>
        <taxon>Craniata</taxon>
        <taxon>Vertebrata</taxon>
        <taxon>Cyclostomata</taxon>
        <taxon>Hyperoartia</taxon>
        <taxon>Petromyzontiformes</taxon>
        <taxon>Petromyzontidae</taxon>
        <taxon>Petromyzon</taxon>
    </lineage>
</organism>
<dbReference type="SUPFAM" id="SSF57903">
    <property type="entry name" value="FYVE/PHD zinc finger"/>
    <property type="match status" value="1"/>
</dbReference>
<feature type="compositionally biased region" description="Basic residues" evidence="6">
    <location>
        <begin position="195"/>
        <end position="207"/>
    </location>
</feature>
<dbReference type="Pfam" id="PF01426">
    <property type="entry name" value="BAH"/>
    <property type="match status" value="1"/>
</dbReference>
<dbReference type="InterPro" id="IPR019786">
    <property type="entry name" value="Zinc_finger_PHD-type_CS"/>
</dbReference>
<dbReference type="CDD" id="cd04717">
    <property type="entry name" value="BAH_polybromo"/>
    <property type="match status" value="1"/>
</dbReference>
<feature type="compositionally biased region" description="Gly residues" evidence="6">
    <location>
        <begin position="1275"/>
        <end position="1284"/>
    </location>
</feature>
<dbReference type="PANTHER" id="PTHR46147">
    <property type="entry name" value="HISTONE-LYSINE N-METHYLTRANSFERASE ASH1"/>
    <property type="match status" value="1"/>
</dbReference>
<dbReference type="RefSeq" id="XP_032824518.1">
    <property type="nucleotide sequence ID" value="XM_032968627.1"/>
</dbReference>
<evidence type="ECO:0000256" key="2">
    <source>
        <dbReference type="ARBA" id="ARBA00022723"/>
    </source>
</evidence>
<gene>
    <name evidence="9" type="primary">LOC116950675</name>
</gene>
<feature type="compositionally biased region" description="Gly residues" evidence="6">
    <location>
        <begin position="1387"/>
        <end position="1420"/>
    </location>
</feature>
<feature type="region of interest" description="Disordered" evidence="6">
    <location>
        <begin position="174"/>
        <end position="207"/>
    </location>
</feature>
<evidence type="ECO:0000256" key="3">
    <source>
        <dbReference type="ARBA" id="ARBA00022771"/>
    </source>
</evidence>
<dbReference type="Gene3D" id="2.30.30.490">
    <property type="match status" value="1"/>
</dbReference>
<proteinExistence type="predicted"/>
<feature type="compositionally biased region" description="Basic and acidic residues" evidence="6">
    <location>
        <begin position="1962"/>
        <end position="1982"/>
    </location>
</feature>
<dbReference type="Proteomes" id="UP001318040">
    <property type="component" value="Chromosome 40"/>
</dbReference>
<dbReference type="GO" id="GO:0006355">
    <property type="term" value="P:regulation of DNA-templated transcription"/>
    <property type="evidence" value="ECO:0007669"/>
    <property type="project" value="TreeGrafter"/>
</dbReference>
<dbReference type="InterPro" id="IPR043151">
    <property type="entry name" value="BAH_sf"/>
</dbReference>
<dbReference type="InterPro" id="IPR001965">
    <property type="entry name" value="Znf_PHD"/>
</dbReference>
<evidence type="ECO:0000256" key="4">
    <source>
        <dbReference type="ARBA" id="ARBA00022833"/>
    </source>
</evidence>
<evidence type="ECO:0000256" key="5">
    <source>
        <dbReference type="ARBA" id="ARBA00023242"/>
    </source>
</evidence>
<feature type="domain" description="BAH" evidence="7">
    <location>
        <begin position="1719"/>
        <end position="1852"/>
    </location>
</feature>
<feature type="compositionally biased region" description="Gly residues" evidence="6">
    <location>
        <begin position="1368"/>
        <end position="1377"/>
    </location>
</feature>
<comment type="subcellular location">
    <subcellularLocation>
        <location evidence="1">Nucleus</location>
    </subcellularLocation>
</comment>
<feature type="compositionally biased region" description="Basic residues" evidence="6">
    <location>
        <begin position="1522"/>
        <end position="1531"/>
    </location>
</feature>
<dbReference type="CDD" id="cd15548">
    <property type="entry name" value="PHD_ASH1L"/>
    <property type="match status" value="1"/>
</dbReference>
<feature type="compositionally biased region" description="Basic and acidic residues" evidence="6">
    <location>
        <begin position="1460"/>
        <end position="1470"/>
    </location>
</feature>
<sequence>MDFPACEETEAALDMSLGGFRREAALRAAELSAVADTTNGGGGGGGCGGGGGGSNGTGGGGGGGGGGGAFHGRAYMHMMSECADEECAEAAVPHVKPRAEGPAKQMRGGVGTRCDCEHGDRSRRQEEGRPSREAAGGSDPRDASPSSVLRVKNCSAGETPNSLVYLEPGSAREARDATFEAPSRSKQGGAPCGKRTSRKGSPQKHRAGLLKVAGSRREFAAVLPLPPPQDLCSALPAIEAMPSSRETGSLPGTDSPAIGSSPSWGGGCCLADVQPLASRTQQDGDGCFDEEGSALRSAKKKGRPPKLTAIESEACGGGGGGGDGEGGGPDDNSWSEPPVLTPIGGGGCGGGGEGDGGRLGRAAKRSLPRRERSGRSERLPRTPVAGAKKKRRRSETRSPCRTKVSDPCRKSSLGRAYFSNRKVKCLLKESYVMGNDAFEKTRRGRPTKMHVEPVEHRALGERSVQLRYVSQMKSASERHVTLGSCNPSVLSSPLHTTALGLTVRVPLKRGPGRPRKLLHLKAHAGLPVKMDANLKWRKGDQRSRQKLGLDPCRMMCQDVNVQRKGFTLMGDVGQGKHIDKLKACESAAANVKKMKMLKRKKILNQILSNSTVVRKCRGRDSLHRKASTASTADGSDDQGFQINVSKRGTIYIGKKRGRKPKVDGRSSSTCDSIPACDVSPHRPLGPSDPTMPLCSQYSLAQRRPIATKAMLKQGACPSGPAGSTARSTPPLLPQCGGAAFLSSAEAHSDGAPSPSDSGIVVDNLSGSERADSCALRYGRRPSFGSSAASPVRVRRSRCDDRALEGPREKQRLRKKQQRLAYAKKSCGGGGDRSVGFVTDMDEVIAMLEECCIDQKKLRCQSGELLPSIFRVNFSTECSRLPFECRALHGVQDADIVKAKGTTRRRVSQVPSFADRQAAAAYLPSTAGYLLDSSYYATYGMHYVPSFLPASTLNCCYYSQYPLQSYQAWSMLHLPMCYTSGRTEAGGGGAADVRPSAIARARCSLGSPPSPIGAPAWTMTAANARSKARGKAEDLRHARSVAAAAAAADSDDSDGCSCVDGGRAGSCSDKEGLSYRDELQHRQAEVASNGPRRPRDTGRFSSAAAAAKMPESTTQRHGETRGGAAVSATAQRHRNLFASALWCSAPPEGHGFRFVAASDFREGVATDGAREIGDGLSPAHNKAGSDHVGSARANSRHGSRGWRGRAARSRRRHREAPSPRRRSRRRAQRRSGAAGPISASAGSEATPDKNAAAAADAAAAAAGEEFEQGASREPGRVGGGGGGGGRSERSRSRRSSRAEPRDETVLGGSPGGCGGCAERPEASSRRPLVGAGREAPKRRSHVEVRREEGGDGGRAAEDEESGAEKTSSGGDGGGGGGKPESRSSSGAGEAGGGAGCGGAGGGAGGGVGGGTGGSPGGGGGEGGRRRGYPGGGRSSRSSGRRGRRGKRKSAGGAHGRMSPGSHDDLDDKCGDTAEASGSSQNASAEGSTSNATGSLEGNRRALKRKPPKPLKTQIRPSPEERLRKQRPQRRPKPIACSFRLKPLTEKERIFLQSNRVFLLRNRRRAFGQWAAHKASSDPAPRGGDASATAAPQLAAVTTAAEAAAAVAAAAAAAANASVGGGSMRLKERRAARSRRATRGTEDDIIRCICGIFREEGLMIQCEKCEVWQHSDCMRVAGDVERYLCEECDPRSIDREVPMVPQPPFAEPGRTYFMCLELDELLIKVGDCTYASRELPPRRFPPRRAGQSPSDPKSLDIMRIEKLWKDDSGERFAYGYHYLRPEQTHHTPSRRFFPNELFRVPVYETMPLHAVEAHCWVLDQSTYCKGRPAGAQEKDVYICDFRLDRSAHLFFKIQRNPYPVCTQPHAFQVFQQRLQPKRNYTPHEVPDCYKRNGGRLLPRSTWKNDKYRRGSVDRQHTFRRAEESSHVAAKDPAQGPAVVGLDEGRDGEVVAATATTEEALQPLREEAKEEAKEEEGATEARELDGGGQSGEEMDRSGTERLDSLLLRLLDKLPARSAINASYLLGEGSGKKLRKRPKVSE</sequence>
<dbReference type="SMART" id="SM00439">
    <property type="entry name" value="BAH"/>
    <property type="match status" value="1"/>
</dbReference>
<feature type="compositionally biased region" description="Polar residues" evidence="6">
    <location>
        <begin position="627"/>
        <end position="639"/>
    </location>
</feature>
<feature type="region of interest" description="Disordered" evidence="6">
    <location>
        <begin position="1905"/>
        <end position="1939"/>
    </location>
</feature>
<reference evidence="9" key="1">
    <citation type="submission" date="2025-08" db="UniProtKB">
        <authorList>
            <consortium name="RefSeq"/>
        </authorList>
    </citation>
    <scope>IDENTIFICATION</scope>
    <source>
        <tissue evidence="9">Sperm</tissue>
    </source>
</reference>
<keyword evidence="5" id="KW-0539">Nucleus</keyword>
<dbReference type="FunFam" id="3.30.40.10:FF:000113">
    <property type="entry name" value="Histone-lysine N-methyltransferase"/>
    <property type="match status" value="1"/>
</dbReference>
<dbReference type="InterPro" id="IPR011011">
    <property type="entry name" value="Znf_FYVE_PHD"/>
</dbReference>
<keyword evidence="2" id="KW-0479">Metal-binding</keyword>
<feature type="compositionally biased region" description="Basic residues" evidence="6">
    <location>
        <begin position="2028"/>
        <end position="2038"/>
    </location>
</feature>
<feature type="region of interest" description="Disordered" evidence="6">
    <location>
        <begin position="2017"/>
        <end position="2038"/>
    </location>
</feature>
<feature type="region of interest" description="Disordered" evidence="6">
    <location>
        <begin position="279"/>
        <end position="406"/>
    </location>
</feature>
<dbReference type="SMART" id="SM00249">
    <property type="entry name" value="PHD"/>
    <property type="match status" value="1"/>
</dbReference>
<feature type="compositionally biased region" description="Basic and acidic residues" evidence="6">
    <location>
        <begin position="114"/>
        <end position="132"/>
    </location>
</feature>
<evidence type="ECO:0000256" key="1">
    <source>
        <dbReference type="ARBA" id="ARBA00004123"/>
    </source>
</evidence>
<feature type="region of interest" description="Disordered" evidence="6">
    <location>
        <begin position="1962"/>
        <end position="1996"/>
    </location>
</feature>